<organism evidence="1">
    <name type="scientific">marine sediment metagenome</name>
    <dbReference type="NCBI Taxonomy" id="412755"/>
    <lineage>
        <taxon>unclassified sequences</taxon>
        <taxon>metagenomes</taxon>
        <taxon>ecological metagenomes</taxon>
    </lineage>
</organism>
<sequence>AATGYHCNTFRKESFDKAVSYVERLPCKIMKSGSDIYLTNYLLDQGHRILLDYDCWGIHIDENRTYKKETCVIWDIIWDEARKRNNVKIV</sequence>
<proteinExistence type="predicted"/>
<comment type="caution">
    <text evidence="1">The sequence shown here is derived from an EMBL/GenBank/DDBJ whole genome shotgun (WGS) entry which is preliminary data.</text>
</comment>
<accession>X1PV35</accession>
<name>X1PV35_9ZZZZ</name>
<dbReference type="AlphaFoldDB" id="X1PV35"/>
<gene>
    <name evidence="1" type="ORF">S12H4_09831</name>
</gene>
<dbReference type="EMBL" id="BARW01004068">
    <property type="protein sequence ID" value="GAI59703.1"/>
    <property type="molecule type" value="Genomic_DNA"/>
</dbReference>
<reference evidence="1" key="1">
    <citation type="journal article" date="2014" name="Front. Microbiol.">
        <title>High frequency of phylogenetically diverse reductive dehalogenase-homologous genes in deep subseafloor sedimentary metagenomes.</title>
        <authorList>
            <person name="Kawai M."/>
            <person name="Futagami T."/>
            <person name="Toyoda A."/>
            <person name="Takaki Y."/>
            <person name="Nishi S."/>
            <person name="Hori S."/>
            <person name="Arai W."/>
            <person name="Tsubouchi T."/>
            <person name="Morono Y."/>
            <person name="Uchiyama I."/>
            <person name="Ito T."/>
            <person name="Fujiyama A."/>
            <person name="Inagaki F."/>
            <person name="Takami H."/>
        </authorList>
    </citation>
    <scope>NUCLEOTIDE SEQUENCE</scope>
    <source>
        <strain evidence="1">Expedition CK06-06</strain>
    </source>
</reference>
<protein>
    <submittedName>
        <fullName evidence="1">Uncharacterized protein</fullName>
    </submittedName>
</protein>
<evidence type="ECO:0000313" key="1">
    <source>
        <dbReference type="EMBL" id="GAI59703.1"/>
    </source>
</evidence>
<feature type="non-terminal residue" evidence="1">
    <location>
        <position position="1"/>
    </location>
</feature>